<keyword evidence="2" id="KW-1185">Reference proteome</keyword>
<evidence type="ECO:0000313" key="1">
    <source>
        <dbReference type="EMBL" id="OJJ57126.1"/>
    </source>
</evidence>
<name>A0A1L9TCI6_9EURO</name>
<dbReference type="EMBL" id="KV878589">
    <property type="protein sequence ID" value="OJJ57126.1"/>
    <property type="molecule type" value="Genomic_DNA"/>
</dbReference>
<protein>
    <submittedName>
        <fullName evidence="1">Uncharacterized protein</fullName>
    </submittedName>
</protein>
<dbReference type="VEuPathDB" id="FungiDB:ASPSYDRAFT_47418"/>
<sequence length="124" mass="14131">MSTSQTERIQANCQIIWGKGDYDITIESEDDTFWAEVKNYEITHEYGPTLTMTGVCNLPEHALDELDRMLSVWARQDQSGQPMTREDTLAIFGGPRGENEPILKMFMAEQDRRAKEVEGRQSSG</sequence>
<gene>
    <name evidence="1" type="ORF">ASPSYDRAFT_47418</name>
</gene>
<proteinExistence type="predicted"/>
<dbReference type="RefSeq" id="XP_040700932.1">
    <property type="nucleotide sequence ID" value="XM_040847422.1"/>
</dbReference>
<dbReference type="Proteomes" id="UP000184356">
    <property type="component" value="Unassembled WGS sequence"/>
</dbReference>
<accession>A0A1L9TCI6</accession>
<dbReference type="OrthoDB" id="3552169at2759"/>
<organism evidence="1 2">
    <name type="scientific">Aspergillus sydowii CBS 593.65</name>
    <dbReference type="NCBI Taxonomy" id="1036612"/>
    <lineage>
        <taxon>Eukaryota</taxon>
        <taxon>Fungi</taxon>
        <taxon>Dikarya</taxon>
        <taxon>Ascomycota</taxon>
        <taxon>Pezizomycotina</taxon>
        <taxon>Eurotiomycetes</taxon>
        <taxon>Eurotiomycetidae</taxon>
        <taxon>Eurotiales</taxon>
        <taxon>Aspergillaceae</taxon>
        <taxon>Aspergillus</taxon>
        <taxon>Aspergillus subgen. Nidulantes</taxon>
    </lineage>
</organism>
<reference evidence="2" key="1">
    <citation type="journal article" date="2017" name="Genome Biol.">
        <title>Comparative genomics reveals high biological diversity and specific adaptations in the industrially and medically important fungal genus Aspergillus.</title>
        <authorList>
            <person name="de Vries R.P."/>
            <person name="Riley R."/>
            <person name="Wiebenga A."/>
            <person name="Aguilar-Osorio G."/>
            <person name="Amillis S."/>
            <person name="Uchima C.A."/>
            <person name="Anderluh G."/>
            <person name="Asadollahi M."/>
            <person name="Askin M."/>
            <person name="Barry K."/>
            <person name="Battaglia E."/>
            <person name="Bayram O."/>
            <person name="Benocci T."/>
            <person name="Braus-Stromeyer S.A."/>
            <person name="Caldana C."/>
            <person name="Canovas D."/>
            <person name="Cerqueira G.C."/>
            <person name="Chen F."/>
            <person name="Chen W."/>
            <person name="Choi C."/>
            <person name="Clum A."/>
            <person name="Dos Santos R.A."/>
            <person name="Damasio A.R."/>
            <person name="Diallinas G."/>
            <person name="Emri T."/>
            <person name="Fekete E."/>
            <person name="Flipphi M."/>
            <person name="Freyberg S."/>
            <person name="Gallo A."/>
            <person name="Gournas C."/>
            <person name="Habgood R."/>
            <person name="Hainaut M."/>
            <person name="Harispe M.L."/>
            <person name="Henrissat B."/>
            <person name="Hilden K.S."/>
            <person name="Hope R."/>
            <person name="Hossain A."/>
            <person name="Karabika E."/>
            <person name="Karaffa L."/>
            <person name="Karanyi Z."/>
            <person name="Krasevec N."/>
            <person name="Kuo A."/>
            <person name="Kusch H."/>
            <person name="LaButti K."/>
            <person name="Lagendijk E.L."/>
            <person name="Lapidus A."/>
            <person name="Levasseur A."/>
            <person name="Lindquist E."/>
            <person name="Lipzen A."/>
            <person name="Logrieco A.F."/>
            <person name="MacCabe A."/>
            <person name="Maekelae M.R."/>
            <person name="Malavazi I."/>
            <person name="Melin P."/>
            <person name="Meyer V."/>
            <person name="Mielnichuk N."/>
            <person name="Miskei M."/>
            <person name="Molnar A.P."/>
            <person name="Mule G."/>
            <person name="Ngan C.Y."/>
            <person name="Orejas M."/>
            <person name="Orosz E."/>
            <person name="Ouedraogo J.P."/>
            <person name="Overkamp K.M."/>
            <person name="Park H.-S."/>
            <person name="Perrone G."/>
            <person name="Piumi F."/>
            <person name="Punt P.J."/>
            <person name="Ram A.F."/>
            <person name="Ramon A."/>
            <person name="Rauscher S."/>
            <person name="Record E."/>
            <person name="Riano-Pachon D.M."/>
            <person name="Robert V."/>
            <person name="Roehrig J."/>
            <person name="Ruller R."/>
            <person name="Salamov A."/>
            <person name="Salih N.S."/>
            <person name="Samson R.A."/>
            <person name="Sandor E."/>
            <person name="Sanguinetti M."/>
            <person name="Schuetze T."/>
            <person name="Sepcic K."/>
            <person name="Shelest E."/>
            <person name="Sherlock G."/>
            <person name="Sophianopoulou V."/>
            <person name="Squina F.M."/>
            <person name="Sun H."/>
            <person name="Susca A."/>
            <person name="Todd R.B."/>
            <person name="Tsang A."/>
            <person name="Unkles S.E."/>
            <person name="van de Wiele N."/>
            <person name="van Rossen-Uffink D."/>
            <person name="Oliveira J.V."/>
            <person name="Vesth T.C."/>
            <person name="Visser J."/>
            <person name="Yu J.-H."/>
            <person name="Zhou M."/>
            <person name="Andersen M.R."/>
            <person name="Archer D.B."/>
            <person name="Baker S.E."/>
            <person name="Benoit I."/>
            <person name="Brakhage A.A."/>
            <person name="Braus G.H."/>
            <person name="Fischer R."/>
            <person name="Frisvad J.C."/>
            <person name="Goldman G.H."/>
            <person name="Houbraken J."/>
            <person name="Oakley B."/>
            <person name="Pocsi I."/>
            <person name="Scazzocchio C."/>
            <person name="Seiboth B."/>
            <person name="vanKuyk P.A."/>
            <person name="Wortman J."/>
            <person name="Dyer P.S."/>
            <person name="Grigoriev I.V."/>
        </authorList>
    </citation>
    <scope>NUCLEOTIDE SEQUENCE [LARGE SCALE GENOMIC DNA]</scope>
    <source>
        <strain evidence="2">CBS 593.65</strain>
    </source>
</reference>
<evidence type="ECO:0000313" key="2">
    <source>
        <dbReference type="Proteomes" id="UP000184356"/>
    </source>
</evidence>
<dbReference type="AlphaFoldDB" id="A0A1L9TCI6"/>
<dbReference type="GeneID" id="63763495"/>